<organism evidence="1 2">
    <name type="scientific">Sphaerodactylus townsendi</name>
    <dbReference type="NCBI Taxonomy" id="933632"/>
    <lineage>
        <taxon>Eukaryota</taxon>
        <taxon>Metazoa</taxon>
        <taxon>Chordata</taxon>
        <taxon>Craniata</taxon>
        <taxon>Vertebrata</taxon>
        <taxon>Euteleostomi</taxon>
        <taxon>Lepidosauria</taxon>
        <taxon>Squamata</taxon>
        <taxon>Bifurcata</taxon>
        <taxon>Gekkota</taxon>
        <taxon>Sphaerodactylidae</taxon>
        <taxon>Sphaerodactylus</taxon>
    </lineage>
</organism>
<keyword evidence="2" id="KW-1185">Reference proteome</keyword>
<evidence type="ECO:0000313" key="2">
    <source>
        <dbReference type="Proteomes" id="UP000827872"/>
    </source>
</evidence>
<proteinExistence type="predicted"/>
<evidence type="ECO:0000313" key="1">
    <source>
        <dbReference type="EMBL" id="KAH7991771.1"/>
    </source>
</evidence>
<name>A0ACB8EGG0_9SAUR</name>
<dbReference type="Proteomes" id="UP000827872">
    <property type="component" value="Linkage Group LG03"/>
</dbReference>
<sequence>MRLAGVLRGLALVFTLITTWLFATTYFRHGSMKSVNLRSWLGSSDVPTKAAKARYKCGNQKSCPENSLTFKIVSGAANVVGPSMCLENTVFMSSVKNNVGRGLNIAVVNGTNGHLIKMAAFDMYSGDVKHLVMFLEDVQKGSLVLIASYDDPASKLNDQARALLADLGSSYAAKLGFRDNWVFLGGKGLKGRTPFEQWQLGNRQFGRSQSKGTHPWHTCAPAMLPPALPQNAHALHGTHLVHRTPLDATPLALPLE</sequence>
<accession>A0ACB8EGG0</accession>
<gene>
    <name evidence="1" type="ORF">K3G42_010190</name>
</gene>
<reference evidence="1" key="1">
    <citation type="submission" date="2021-08" db="EMBL/GenBank/DDBJ databases">
        <title>The first chromosome-level gecko genome reveals the dynamic sex chromosomes of Neotropical dwarf geckos (Sphaerodactylidae: Sphaerodactylus).</title>
        <authorList>
            <person name="Pinto B.J."/>
            <person name="Keating S.E."/>
            <person name="Gamble T."/>
        </authorList>
    </citation>
    <scope>NUCLEOTIDE SEQUENCE</scope>
    <source>
        <strain evidence="1">TG3544</strain>
    </source>
</reference>
<comment type="caution">
    <text evidence="1">The sequence shown here is derived from an EMBL/GenBank/DDBJ whole genome shotgun (WGS) entry which is preliminary data.</text>
</comment>
<protein>
    <submittedName>
        <fullName evidence="1">Uncharacterized protein</fullName>
    </submittedName>
</protein>
<dbReference type="EMBL" id="CM037616">
    <property type="protein sequence ID" value="KAH7991771.1"/>
    <property type="molecule type" value="Genomic_DNA"/>
</dbReference>